<dbReference type="Pfam" id="PF02992">
    <property type="entry name" value="Transposase_21"/>
    <property type="match status" value="1"/>
</dbReference>
<keyword evidence="2" id="KW-1185">Reference proteome</keyword>
<evidence type="ECO:0000313" key="1">
    <source>
        <dbReference type="EMBL" id="KAK9149135.1"/>
    </source>
</evidence>
<accession>A0AAP0KBY6</accession>
<reference evidence="1 2" key="1">
    <citation type="submission" date="2024-01" db="EMBL/GenBank/DDBJ databases">
        <title>Genome assemblies of Stephania.</title>
        <authorList>
            <person name="Yang L."/>
        </authorList>
    </citation>
    <scope>NUCLEOTIDE SEQUENCE [LARGE SCALE GENOMIC DNA]</scope>
    <source>
        <strain evidence="1">JXDWG</strain>
        <tissue evidence="1">Leaf</tissue>
    </source>
</reference>
<dbReference type="InterPro" id="IPR004242">
    <property type="entry name" value="Transposase_21"/>
</dbReference>
<protein>
    <submittedName>
        <fullName evidence="1">Uncharacterized protein</fullName>
    </submittedName>
</protein>
<evidence type="ECO:0000313" key="2">
    <source>
        <dbReference type="Proteomes" id="UP001419268"/>
    </source>
</evidence>
<comment type="caution">
    <text evidence="1">The sequence shown here is derived from an EMBL/GenBank/DDBJ whole genome shotgun (WGS) entry which is preliminary data.</text>
</comment>
<proteinExistence type="predicted"/>
<organism evidence="1 2">
    <name type="scientific">Stephania cephalantha</name>
    <dbReference type="NCBI Taxonomy" id="152367"/>
    <lineage>
        <taxon>Eukaryota</taxon>
        <taxon>Viridiplantae</taxon>
        <taxon>Streptophyta</taxon>
        <taxon>Embryophyta</taxon>
        <taxon>Tracheophyta</taxon>
        <taxon>Spermatophyta</taxon>
        <taxon>Magnoliopsida</taxon>
        <taxon>Ranunculales</taxon>
        <taxon>Menispermaceae</taxon>
        <taxon>Menispermoideae</taxon>
        <taxon>Cissampelideae</taxon>
        <taxon>Stephania</taxon>
    </lineage>
</organism>
<name>A0AAP0KBY6_9MAGN</name>
<dbReference type="AlphaFoldDB" id="A0AAP0KBY6"/>
<dbReference type="Proteomes" id="UP001419268">
    <property type="component" value="Unassembled WGS sequence"/>
</dbReference>
<gene>
    <name evidence="1" type="ORF">Scep_007892</name>
</gene>
<dbReference type="EMBL" id="JBBNAG010000003">
    <property type="protein sequence ID" value="KAK9149135.1"/>
    <property type="molecule type" value="Genomic_DNA"/>
</dbReference>
<sequence length="67" mass="7670">MQHCFDSMAWNHFNQVNLTFSSEVCNIRLGLCIDGFQPFGMTDKSYSLLPVILTPYNLSSSMCMKKK</sequence>